<dbReference type="PANTHER" id="PTHR43477:SF1">
    <property type="entry name" value="DIHYDROANTICAPSIN 7-DEHYDROGENASE"/>
    <property type="match status" value="1"/>
</dbReference>
<name>A0A3M2S6B6_9HYPO</name>
<keyword evidence="3" id="KW-0560">Oxidoreductase</keyword>
<dbReference type="SUPFAM" id="SSF51735">
    <property type="entry name" value="NAD(P)-binding Rossmann-fold domains"/>
    <property type="match status" value="1"/>
</dbReference>
<evidence type="ECO:0000313" key="5">
    <source>
        <dbReference type="Proteomes" id="UP000277212"/>
    </source>
</evidence>
<protein>
    <submittedName>
        <fullName evidence="4">Uncharacterized protein</fullName>
    </submittedName>
</protein>
<dbReference type="STRING" id="2010991.A0A3M2S6B6"/>
<dbReference type="Pfam" id="PF23441">
    <property type="entry name" value="SDR"/>
    <property type="match status" value="1"/>
</dbReference>
<accession>A0A3M2S6B6</accession>
<keyword evidence="2" id="KW-0521">NADP</keyword>
<sequence length="264" mass="27839">MASTSKYLSKLQNKSILIIGGTSGLGFAVAEACLEYGASVVIAGRSQSKLDDALGRLASTYPEAKDRIRGHVVDLKNNIEASVTKLLEFATTSGRDKLDHIVSTAGEGAAGITLENATEENVIDAGKIRIAGTLLLCKIVPGYMNKAHTSSITITGGVAYYRPMEGYSVTAATAGGMGPMAMGLAVDLKPIRVNMMSPGAIRTELFENMVQRAGGAAIEDMFAKKTLLDRIGSPEDAAEMFLGIMKSDYITGQVVHVEGGYLLK</sequence>
<dbReference type="InterPro" id="IPR002347">
    <property type="entry name" value="SDR_fam"/>
</dbReference>
<evidence type="ECO:0000256" key="3">
    <source>
        <dbReference type="ARBA" id="ARBA00023002"/>
    </source>
</evidence>
<dbReference type="InterPro" id="IPR057571">
    <property type="entry name" value="SDR_PhqE-like"/>
</dbReference>
<evidence type="ECO:0000313" key="4">
    <source>
        <dbReference type="EMBL" id="RMJ13049.1"/>
    </source>
</evidence>
<comment type="caution">
    <text evidence="4">The sequence shown here is derived from an EMBL/GenBank/DDBJ whole genome shotgun (WGS) entry which is preliminary data.</text>
</comment>
<dbReference type="Gene3D" id="3.40.50.720">
    <property type="entry name" value="NAD(P)-binding Rossmann-like Domain"/>
    <property type="match status" value="1"/>
</dbReference>
<dbReference type="CDD" id="cd05233">
    <property type="entry name" value="SDR_c"/>
    <property type="match status" value="1"/>
</dbReference>
<dbReference type="OrthoDB" id="294295at2759"/>
<organism evidence="4 5">
    <name type="scientific">Fusarium kuroshium</name>
    <dbReference type="NCBI Taxonomy" id="2010991"/>
    <lineage>
        <taxon>Eukaryota</taxon>
        <taxon>Fungi</taxon>
        <taxon>Dikarya</taxon>
        <taxon>Ascomycota</taxon>
        <taxon>Pezizomycotina</taxon>
        <taxon>Sordariomycetes</taxon>
        <taxon>Hypocreomycetidae</taxon>
        <taxon>Hypocreales</taxon>
        <taxon>Nectriaceae</taxon>
        <taxon>Fusarium</taxon>
        <taxon>Fusarium solani species complex</taxon>
    </lineage>
</organism>
<dbReference type="InterPro" id="IPR036291">
    <property type="entry name" value="NAD(P)-bd_dom_sf"/>
</dbReference>
<dbReference type="EMBL" id="NKUJ01000118">
    <property type="protein sequence ID" value="RMJ13049.1"/>
    <property type="molecule type" value="Genomic_DNA"/>
</dbReference>
<dbReference type="GO" id="GO:0016491">
    <property type="term" value="F:oxidoreductase activity"/>
    <property type="evidence" value="ECO:0007669"/>
    <property type="project" value="UniProtKB-KW"/>
</dbReference>
<dbReference type="AlphaFoldDB" id="A0A3M2S6B6"/>
<proteinExistence type="inferred from homology"/>
<gene>
    <name evidence="4" type="ORF">CDV36_007306</name>
</gene>
<dbReference type="PRINTS" id="PR00081">
    <property type="entry name" value="GDHRDH"/>
</dbReference>
<evidence type="ECO:0000256" key="1">
    <source>
        <dbReference type="ARBA" id="ARBA00006484"/>
    </source>
</evidence>
<evidence type="ECO:0000256" key="2">
    <source>
        <dbReference type="ARBA" id="ARBA00022857"/>
    </source>
</evidence>
<dbReference type="PANTHER" id="PTHR43477">
    <property type="entry name" value="DIHYDROANTICAPSIN 7-DEHYDROGENASE"/>
    <property type="match status" value="1"/>
</dbReference>
<keyword evidence="5" id="KW-1185">Reference proteome</keyword>
<dbReference type="Proteomes" id="UP000277212">
    <property type="component" value="Unassembled WGS sequence"/>
</dbReference>
<dbReference type="InterPro" id="IPR051122">
    <property type="entry name" value="SDR_DHRS6-like"/>
</dbReference>
<comment type="similarity">
    <text evidence="1">Belongs to the short-chain dehydrogenases/reductases (SDR) family.</text>
</comment>
<reference evidence="4 5" key="1">
    <citation type="submission" date="2017-06" db="EMBL/GenBank/DDBJ databases">
        <title>Comparative genomic analysis of Ambrosia Fusariam Clade fungi.</title>
        <authorList>
            <person name="Stajich J.E."/>
            <person name="Carrillo J."/>
            <person name="Kijimoto T."/>
            <person name="Eskalen A."/>
            <person name="O'Donnell K."/>
            <person name="Kasson M."/>
        </authorList>
    </citation>
    <scope>NUCLEOTIDE SEQUENCE [LARGE SCALE GENOMIC DNA]</scope>
    <source>
        <strain evidence="4">UCR3666</strain>
    </source>
</reference>